<gene>
    <name evidence="2" type="ORF">NZD89_07375</name>
</gene>
<feature type="transmembrane region" description="Helical" evidence="1">
    <location>
        <begin position="105"/>
        <end position="128"/>
    </location>
</feature>
<evidence type="ECO:0000313" key="3">
    <source>
        <dbReference type="Proteomes" id="UP001164761"/>
    </source>
</evidence>
<keyword evidence="1" id="KW-0472">Membrane</keyword>
<dbReference type="EMBL" id="CP104067">
    <property type="protein sequence ID" value="WAH43209.1"/>
    <property type="molecule type" value="Genomic_DNA"/>
</dbReference>
<organism evidence="2 3">
    <name type="scientific">Alicyclobacillus fastidiosus</name>
    <dbReference type="NCBI Taxonomy" id="392011"/>
    <lineage>
        <taxon>Bacteria</taxon>
        <taxon>Bacillati</taxon>
        <taxon>Bacillota</taxon>
        <taxon>Bacilli</taxon>
        <taxon>Bacillales</taxon>
        <taxon>Alicyclobacillaceae</taxon>
        <taxon>Alicyclobacillus</taxon>
    </lineage>
</organism>
<feature type="transmembrane region" description="Helical" evidence="1">
    <location>
        <begin position="26"/>
        <end position="49"/>
    </location>
</feature>
<name>A0ABY6ZK00_9BACL</name>
<evidence type="ECO:0000256" key="1">
    <source>
        <dbReference type="SAM" id="Phobius"/>
    </source>
</evidence>
<protein>
    <submittedName>
        <fullName evidence="2">DUF1275 domain-containing protein</fullName>
    </submittedName>
</protein>
<feature type="transmembrane region" description="Helical" evidence="1">
    <location>
        <begin position="69"/>
        <end position="93"/>
    </location>
</feature>
<keyword evidence="1" id="KW-1133">Transmembrane helix</keyword>
<dbReference type="PANTHER" id="PTHR37314">
    <property type="entry name" value="SLR0142 PROTEIN"/>
    <property type="match status" value="1"/>
</dbReference>
<feature type="transmembrane region" description="Helical" evidence="1">
    <location>
        <begin position="200"/>
        <end position="219"/>
    </location>
</feature>
<reference evidence="2" key="1">
    <citation type="submission" date="2022-08" db="EMBL/GenBank/DDBJ databases">
        <title>Alicyclobacillus fastidiosus DSM 17978, complete genome.</title>
        <authorList>
            <person name="Wang Q."/>
            <person name="Cai R."/>
            <person name="Wang Z."/>
        </authorList>
    </citation>
    <scope>NUCLEOTIDE SEQUENCE</scope>
    <source>
        <strain evidence="2">DSM 17978</strain>
    </source>
</reference>
<dbReference type="RefSeq" id="WP_268007087.1">
    <property type="nucleotide sequence ID" value="NZ_BSUT01000001.1"/>
</dbReference>
<evidence type="ECO:0000313" key="2">
    <source>
        <dbReference type="EMBL" id="WAH43209.1"/>
    </source>
</evidence>
<dbReference type="Proteomes" id="UP001164761">
    <property type="component" value="Chromosome"/>
</dbReference>
<feature type="transmembrane region" description="Helical" evidence="1">
    <location>
        <begin position="225"/>
        <end position="245"/>
    </location>
</feature>
<proteinExistence type="predicted"/>
<keyword evidence="3" id="KW-1185">Reference proteome</keyword>
<sequence>MLTKNTDSPKAQADEKLGGKRSVYSILLLLSGIGGYIDAFSCLGLDHVFTANMTGNVVLLGIEAVSGDIMSSIRSGIALVGFLLGVVIGWLILNAGRQSWGQRRRIISAILIEALTLAVLSAELVLAAKLSEAQVELCIAISSLAMGVQSVVARLINIQGVTTTYITGMMVSAVESFLKDFKTTSAGAVVAPPKASQWKFPLAAAVIYIVGALGGAVLTLHLHHWIGVGALIVVAAVLLISIIGGRRHRAVLGQSYQTLTQ</sequence>
<dbReference type="InterPro" id="IPR010699">
    <property type="entry name" value="DUF1275"/>
</dbReference>
<dbReference type="Pfam" id="PF06912">
    <property type="entry name" value="DUF1275"/>
    <property type="match status" value="1"/>
</dbReference>
<accession>A0ABY6ZK00</accession>
<keyword evidence="1" id="KW-0812">Transmembrane</keyword>
<dbReference type="PANTHER" id="PTHR37314:SF4">
    <property type="entry name" value="UPF0700 TRANSMEMBRANE PROTEIN YOAK"/>
    <property type="match status" value="1"/>
</dbReference>